<dbReference type="EMBL" id="UYRR01032149">
    <property type="protein sequence ID" value="VDK54414.1"/>
    <property type="molecule type" value="Genomic_DNA"/>
</dbReference>
<evidence type="ECO:0000313" key="3">
    <source>
        <dbReference type="WBParaSite" id="ASIM_0001575801-mRNA-1"/>
    </source>
</evidence>
<sequence length="111" mass="12930">MYDKCYVWQADNFCGEKAWRFLIQLNQNSSLVLMQLLRQSNLVKKVPKICEEWKTGNGYATARHGERASAHRRDVASSHTSRNTCSFDSLLLFFTYSIPSLTYALFKYCFI</sequence>
<reference evidence="3" key="1">
    <citation type="submission" date="2017-02" db="UniProtKB">
        <authorList>
            <consortium name="WormBaseParasite"/>
        </authorList>
    </citation>
    <scope>IDENTIFICATION</scope>
</reference>
<name>A0A0M3K467_ANISI</name>
<evidence type="ECO:0000313" key="2">
    <source>
        <dbReference type="Proteomes" id="UP000267096"/>
    </source>
</evidence>
<dbReference type="Proteomes" id="UP000267096">
    <property type="component" value="Unassembled WGS sequence"/>
</dbReference>
<gene>
    <name evidence="1" type="ORF">ASIM_LOCUS15165</name>
</gene>
<protein>
    <submittedName>
        <fullName evidence="1 3">Uncharacterized protein</fullName>
    </submittedName>
</protein>
<dbReference type="OrthoDB" id="5773441at2759"/>
<evidence type="ECO:0000313" key="1">
    <source>
        <dbReference type="EMBL" id="VDK54414.1"/>
    </source>
</evidence>
<dbReference type="WBParaSite" id="ASIM_0001575801-mRNA-1">
    <property type="protein sequence ID" value="ASIM_0001575801-mRNA-1"/>
    <property type="gene ID" value="ASIM_0001575801"/>
</dbReference>
<keyword evidence="2" id="KW-1185">Reference proteome</keyword>
<organism evidence="3">
    <name type="scientific">Anisakis simplex</name>
    <name type="common">Herring worm</name>
    <dbReference type="NCBI Taxonomy" id="6269"/>
    <lineage>
        <taxon>Eukaryota</taxon>
        <taxon>Metazoa</taxon>
        <taxon>Ecdysozoa</taxon>
        <taxon>Nematoda</taxon>
        <taxon>Chromadorea</taxon>
        <taxon>Rhabditida</taxon>
        <taxon>Spirurina</taxon>
        <taxon>Ascaridomorpha</taxon>
        <taxon>Ascaridoidea</taxon>
        <taxon>Anisakidae</taxon>
        <taxon>Anisakis</taxon>
        <taxon>Anisakis simplex complex</taxon>
    </lineage>
</organism>
<dbReference type="AlphaFoldDB" id="A0A0M3K467"/>
<proteinExistence type="predicted"/>
<reference evidence="1 2" key="2">
    <citation type="submission" date="2018-11" db="EMBL/GenBank/DDBJ databases">
        <authorList>
            <consortium name="Pathogen Informatics"/>
        </authorList>
    </citation>
    <scope>NUCLEOTIDE SEQUENCE [LARGE SCALE GENOMIC DNA]</scope>
</reference>
<accession>A0A0M3K467</accession>